<reference evidence="2 3" key="1">
    <citation type="submission" date="2021-08" db="EMBL/GenBank/DDBJ databases">
        <title>Culture and genomic analysis of Symbiopectobacterium purcellii sp. nov. gen. nov., isolated from the leafhopper Empoasca decipiens.</title>
        <authorList>
            <person name="Nadal-Jimenez P."/>
            <person name="Siozios S."/>
            <person name="Halliday N."/>
            <person name="Camara M."/>
            <person name="Hurst G.D.D."/>
        </authorList>
    </citation>
    <scope>NUCLEOTIDE SEQUENCE [LARGE SCALE GENOMIC DNA]</scope>
    <source>
        <strain evidence="2 3">SyEd1</strain>
    </source>
</reference>
<evidence type="ECO:0000313" key="2">
    <source>
        <dbReference type="EMBL" id="QZN94836.1"/>
    </source>
</evidence>
<dbReference type="PANTHER" id="PTHR44068:SF11">
    <property type="entry name" value="GERANYL DIPHOSPHATE 2-C-METHYLTRANSFERASE"/>
    <property type="match status" value="1"/>
</dbReference>
<dbReference type="Pfam" id="PF13649">
    <property type="entry name" value="Methyltransf_25"/>
    <property type="match status" value="1"/>
</dbReference>
<evidence type="ECO:0000259" key="1">
    <source>
        <dbReference type="Pfam" id="PF13649"/>
    </source>
</evidence>
<accession>A0ABX9AL97</accession>
<dbReference type="InterPro" id="IPR029063">
    <property type="entry name" value="SAM-dependent_MTases_sf"/>
</dbReference>
<dbReference type="PANTHER" id="PTHR44068">
    <property type="entry name" value="ZGC:194242"/>
    <property type="match status" value="1"/>
</dbReference>
<dbReference type="RefSeq" id="WP_222157949.1">
    <property type="nucleotide sequence ID" value="NZ_CP081864.1"/>
</dbReference>
<gene>
    <name evidence="2" type="ORF">K6K13_16435</name>
</gene>
<dbReference type="SUPFAM" id="SSF53335">
    <property type="entry name" value="S-adenosyl-L-methionine-dependent methyltransferases"/>
    <property type="match status" value="1"/>
</dbReference>
<name>A0ABX9AL97_9ENTR</name>
<dbReference type="EMBL" id="CP081864">
    <property type="protein sequence ID" value="QZN94836.1"/>
    <property type="molecule type" value="Genomic_DNA"/>
</dbReference>
<dbReference type="Gene3D" id="3.40.50.150">
    <property type="entry name" value="Vaccinia Virus protein VP39"/>
    <property type="match status" value="1"/>
</dbReference>
<dbReference type="CDD" id="cd02440">
    <property type="entry name" value="AdoMet_MTases"/>
    <property type="match status" value="1"/>
</dbReference>
<dbReference type="InterPro" id="IPR041698">
    <property type="entry name" value="Methyltransf_25"/>
</dbReference>
<sequence>MNPLFSPEFINANLMGPSALLLAEEVSDALALKPGMRVLDLACGTGLTSLYLASHYGVEVVAMDLWIAAEDNARRFSEYGLSNRITPLHMDVADLPTVKPFPENHFDALLNIDAYHYFGASSAFFDSHLAPWIKPGGRVAIVVPGLQRPFVRGVPPELVPFWQSSMNFFTVDWWRQLWQQSAYLQIAECTESARCEQAWQAWLACSHPYAIRDRDMMAAEAGHWFNFTKMTGVIRK</sequence>
<organism evidence="2 3">
    <name type="scientific">Symbiopectobacterium purcellii</name>
    <dbReference type="NCBI Taxonomy" id="2871826"/>
    <lineage>
        <taxon>Bacteria</taxon>
        <taxon>Pseudomonadati</taxon>
        <taxon>Pseudomonadota</taxon>
        <taxon>Gammaproteobacteria</taxon>
        <taxon>Enterobacterales</taxon>
        <taxon>Enterobacteriaceae</taxon>
    </lineage>
</organism>
<feature type="domain" description="Methyltransferase" evidence="1">
    <location>
        <begin position="38"/>
        <end position="137"/>
    </location>
</feature>
<proteinExistence type="predicted"/>
<dbReference type="InterPro" id="IPR050447">
    <property type="entry name" value="Erg6_SMT_methyltransf"/>
</dbReference>
<dbReference type="Proteomes" id="UP000825886">
    <property type="component" value="Chromosome"/>
</dbReference>
<keyword evidence="3" id="KW-1185">Reference proteome</keyword>
<dbReference type="GO" id="GO:0032259">
    <property type="term" value="P:methylation"/>
    <property type="evidence" value="ECO:0007669"/>
    <property type="project" value="UniProtKB-KW"/>
</dbReference>
<evidence type="ECO:0000313" key="3">
    <source>
        <dbReference type="Proteomes" id="UP000825886"/>
    </source>
</evidence>
<protein>
    <submittedName>
        <fullName evidence="2">Methyltransferase domain-containing protein</fullName>
    </submittedName>
</protein>
<dbReference type="GO" id="GO:0008168">
    <property type="term" value="F:methyltransferase activity"/>
    <property type="evidence" value="ECO:0007669"/>
    <property type="project" value="UniProtKB-KW"/>
</dbReference>
<keyword evidence="2" id="KW-0489">Methyltransferase</keyword>
<keyword evidence="2" id="KW-0808">Transferase</keyword>